<name>A0A2K8TBL5_9NOSO</name>
<evidence type="ECO:0000256" key="1">
    <source>
        <dbReference type="SAM" id="MobiDB-lite"/>
    </source>
</evidence>
<dbReference type="EMBL" id="CP024793">
    <property type="protein sequence ID" value="AUB44475.1"/>
    <property type="molecule type" value="Genomic_DNA"/>
</dbReference>
<proteinExistence type="predicted"/>
<dbReference type="KEGG" id="nfl:COO91_10700"/>
<dbReference type="AlphaFoldDB" id="A0A2K8TBL5"/>
<geneLocation type="plasmid" evidence="3">
    <name>pnfsy08</name>
</geneLocation>
<gene>
    <name evidence="2" type="ORF">COO91_10700</name>
</gene>
<sequence>MGVEVSPSDLLGNNKINPSNKALEINPSNDISPSKMRRNKGEGSGSIHWRTVTKNGKDYQQAYYHYEFWSAGDRLVKSSKYIPKRLLKRVQQMEQQKAGVREILKVLRVLSS</sequence>
<keyword evidence="2" id="KW-0614">Plasmid</keyword>
<feature type="compositionally biased region" description="Polar residues" evidence="1">
    <location>
        <begin position="14"/>
        <end position="32"/>
    </location>
</feature>
<dbReference type="Proteomes" id="UP000232003">
    <property type="component" value="Plasmid pNFSY08"/>
</dbReference>
<reference evidence="2 3" key="1">
    <citation type="submission" date="2017-11" db="EMBL/GenBank/DDBJ databases">
        <title>Complete genome of a free-living desiccation-tolerant cyanobacterium and its photosynthetic adaptation to extreme terrestrial habitat.</title>
        <authorList>
            <person name="Shang J."/>
        </authorList>
    </citation>
    <scope>NUCLEOTIDE SEQUENCE [LARGE SCALE GENOMIC DNA]</scope>
    <source>
        <strain evidence="2 3">CCNUN1</strain>
        <plasmid evidence="3">pnfsy08</plasmid>
    </source>
</reference>
<feature type="region of interest" description="Disordered" evidence="1">
    <location>
        <begin position="1"/>
        <end position="49"/>
    </location>
</feature>
<accession>A0A2K8TBL5</accession>
<evidence type="ECO:0000313" key="2">
    <source>
        <dbReference type="EMBL" id="AUB44475.1"/>
    </source>
</evidence>
<evidence type="ECO:0000313" key="3">
    <source>
        <dbReference type="Proteomes" id="UP000232003"/>
    </source>
</evidence>
<organism evidence="2 3">
    <name type="scientific">Nostoc flagelliforme CCNUN1</name>
    <dbReference type="NCBI Taxonomy" id="2038116"/>
    <lineage>
        <taxon>Bacteria</taxon>
        <taxon>Bacillati</taxon>
        <taxon>Cyanobacteriota</taxon>
        <taxon>Cyanophyceae</taxon>
        <taxon>Nostocales</taxon>
        <taxon>Nostocaceae</taxon>
        <taxon>Nostoc</taxon>
    </lineage>
</organism>
<protein>
    <submittedName>
        <fullName evidence="2">Uncharacterized protein</fullName>
    </submittedName>
</protein>
<keyword evidence="3" id="KW-1185">Reference proteome</keyword>